<reference evidence="3" key="2">
    <citation type="submission" date="2020-09" db="EMBL/GenBank/DDBJ databases">
        <authorList>
            <person name="Sun Q."/>
            <person name="Kim S."/>
        </authorList>
    </citation>
    <scope>NUCLEOTIDE SEQUENCE</scope>
    <source>
        <strain evidence="3">KCTC 42097</strain>
    </source>
</reference>
<name>A0A8J3GG08_9HYPH</name>
<evidence type="ECO:0000259" key="2">
    <source>
        <dbReference type="Pfam" id="PF14378"/>
    </source>
</evidence>
<gene>
    <name evidence="3" type="ORF">GCM10010136_03170</name>
</gene>
<dbReference type="Pfam" id="PF14378">
    <property type="entry name" value="PAP2_3"/>
    <property type="match status" value="1"/>
</dbReference>
<feature type="transmembrane region" description="Helical" evidence="1">
    <location>
        <begin position="17"/>
        <end position="38"/>
    </location>
</feature>
<keyword evidence="1" id="KW-1133">Transmembrane helix</keyword>
<comment type="caution">
    <text evidence="3">The sequence shown here is derived from an EMBL/GenBank/DDBJ whole genome shotgun (WGS) entry which is preliminary data.</text>
</comment>
<dbReference type="Proteomes" id="UP000641137">
    <property type="component" value="Unassembled WGS sequence"/>
</dbReference>
<evidence type="ECO:0000313" key="3">
    <source>
        <dbReference type="EMBL" id="GHC62163.1"/>
    </source>
</evidence>
<feature type="transmembrane region" description="Helical" evidence="1">
    <location>
        <begin position="257"/>
        <end position="277"/>
    </location>
</feature>
<dbReference type="EMBL" id="BMZO01000001">
    <property type="protein sequence ID" value="GHC62163.1"/>
    <property type="molecule type" value="Genomic_DNA"/>
</dbReference>
<accession>A0A8J3GG08</accession>
<evidence type="ECO:0000256" key="1">
    <source>
        <dbReference type="SAM" id="Phobius"/>
    </source>
</evidence>
<feature type="transmembrane region" description="Helical" evidence="1">
    <location>
        <begin position="134"/>
        <end position="155"/>
    </location>
</feature>
<dbReference type="AlphaFoldDB" id="A0A8J3GG08"/>
<dbReference type="InterPro" id="IPR026841">
    <property type="entry name" value="Aur1/Ipt1"/>
</dbReference>
<feature type="transmembrane region" description="Helical" evidence="1">
    <location>
        <begin position="162"/>
        <end position="183"/>
    </location>
</feature>
<feature type="transmembrane region" description="Helical" evidence="1">
    <location>
        <begin position="44"/>
        <end position="62"/>
    </location>
</feature>
<dbReference type="GO" id="GO:0016020">
    <property type="term" value="C:membrane"/>
    <property type="evidence" value="ECO:0007669"/>
    <property type="project" value="UniProtKB-SubCell"/>
</dbReference>
<feature type="transmembrane region" description="Helical" evidence="1">
    <location>
        <begin position="74"/>
        <end position="96"/>
    </location>
</feature>
<feature type="transmembrane region" description="Helical" evidence="1">
    <location>
        <begin position="283"/>
        <end position="301"/>
    </location>
</feature>
<protein>
    <recommendedName>
        <fullName evidence="2">Inositolphosphotransferase Aur1/Ipt1 domain-containing protein</fullName>
    </recommendedName>
</protein>
<proteinExistence type="predicted"/>
<feature type="domain" description="Inositolphosphotransferase Aur1/Ipt1" evidence="2">
    <location>
        <begin position="106"/>
        <end position="294"/>
    </location>
</feature>
<organism evidence="3 4">
    <name type="scientific">Limoniibacter endophyticus</name>
    <dbReference type="NCBI Taxonomy" id="1565040"/>
    <lineage>
        <taxon>Bacteria</taxon>
        <taxon>Pseudomonadati</taxon>
        <taxon>Pseudomonadota</taxon>
        <taxon>Alphaproteobacteria</taxon>
        <taxon>Hyphomicrobiales</taxon>
        <taxon>Bartonellaceae</taxon>
        <taxon>Limoniibacter</taxon>
    </lineage>
</organism>
<keyword evidence="4" id="KW-1185">Reference proteome</keyword>
<keyword evidence="1" id="KW-0812">Transmembrane</keyword>
<sequence length="318" mass="35138">MLKYHFVRIFTYRAERIIILVTCFLLFLDFILITLKNVPVDHGAFAFTAMVGLAITGIGVAYRTSRRDGKIALMLIATGLFVEFTLVASTFNYLLLPLPWGANEAWFAQMDEWIGFHWPSYVAWIVSIPYARNLLLAIYVSSLPQLVAMILTLGIGGHARSLHLFLLTGVFGSLMSIAIWSVVPSVGAAAHYILPEELSKAAALLVDNSYALKVTDLIAEGAFYISPREALGLIGFPSFHMVMACMAVWFSYGHRWLFLPLLLINLLMIPAILFHGGHHVMDVIGGVVVFGLCLAASIHILRYADHSSHSCDITSAHL</sequence>
<keyword evidence="1" id="KW-0472">Membrane</keyword>
<evidence type="ECO:0000313" key="4">
    <source>
        <dbReference type="Proteomes" id="UP000641137"/>
    </source>
</evidence>
<feature type="transmembrane region" description="Helical" evidence="1">
    <location>
        <begin position="230"/>
        <end position="250"/>
    </location>
</feature>
<reference evidence="3" key="1">
    <citation type="journal article" date="2014" name="Int. J. Syst. Evol. Microbiol.">
        <title>Complete genome sequence of Corynebacterium casei LMG S-19264T (=DSM 44701T), isolated from a smear-ripened cheese.</title>
        <authorList>
            <consortium name="US DOE Joint Genome Institute (JGI-PGF)"/>
            <person name="Walter F."/>
            <person name="Albersmeier A."/>
            <person name="Kalinowski J."/>
            <person name="Ruckert C."/>
        </authorList>
    </citation>
    <scope>NUCLEOTIDE SEQUENCE</scope>
    <source>
        <strain evidence="3">KCTC 42097</strain>
    </source>
</reference>